<proteinExistence type="predicted"/>
<organism evidence="1">
    <name type="scientific">Colwellia sp. C1</name>
    <dbReference type="NCBI Taxonomy" id="1737566"/>
    <lineage>
        <taxon>Bacteria</taxon>
        <taxon>Pseudomonadati</taxon>
        <taxon>Pseudomonadota</taxon>
        <taxon>Gammaproteobacteria</taxon>
        <taxon>Alteromonadales</taxon>
        <taxon>Colwelliaceae</taxon>
        <taxon>Colwellia</taxon>
    </lineage>
</organism>
<sequence length="223" mass="25759">MTIRTLILAGLICLVFLPLTSDARVDYVSLHEIETQARQPLSVRLNIVEIPEKSQQESQLHFTLLNRNVETILDYQRINNHMLRLKSPHYIIGKASILVYEFEQNTWRQTHSVDISNSLIVTKTDKLALAQATEIKTQCLLIHQPKETLWSIASRYQDKWRVDVFSAMLAIYKSNLNKFTQQHIGQLIDNAELVCPSRKTIAMTGKKAEMKIEFNRLNNISLK</sequence>
<reference evidence="1" key="1">
    <citation type="submission" date="2016-03" db="EMBL/GenBank/DDBJ databases">
        <title>Partial sequence of psychrophilic Colwellia sp.</title>
        <authorList>
            <person name="Pankowski J.A."/>
            <person name="Leong J.S."/>
            <person name="Nano F.E."/>
        </authorList>
    </citation>
    <scope>NUCLEOTIDE SEQUENCE</scope>
    <source>
        <strain evidence="1">C1</strain>
    </source>
</reference>
<dbReference type="AlphaFoldDB" id="A0A161IZ51"/>
<protein>
    <submittedName>
        <fullName evidence="1">Uncharacterized protein</fullName>
    </submittedName>
</protein>
<accession>A0A161IZ51</accession>
<name>A0A161IZ51_9GAMM</name>
<dbReference type="EMBL" id="KU926705">
    <property type="protein sequence ID" value="ANC57876.1"/>
    <property type="molecule type" value="Genomic_DNA"/>
</dbReference>
<evidence type="ECO:0000313" key="1">
    <source>
        <dbReference type="EMBL" id="ANC57876.1"/>
    </source>
</evidence>